<dbReference type="GO" id="GO:0005743">
    <property type="term" value="C:mitochondrial inner membrane"/>
    <property type="evidence" value="ECO:0007669"/>
    <property type="project" value="UniProtKB-SubCell"/>
</dbReference>
<reference evidence="17 18" key="1">
    <citation type="submission" date="2016-11" db="EMBL/GenBank/DDBJ databases">
        <title>The macronuclear genome of Stentor coeruleus: a giant cell with tiny introns.</title>
        <authorList>
            <person name="Slabodnick M."/>
            <person name="Ruby J.G."/>
            <person name="Reiff S.B."/>
            <person name="Swart E.C."/>
            <person name="Gosai S."/>
            <person name="Prabakaran S."/>
            <person name="Witkowska E."/>
            <person name="Larue G.E."/>
            <person name="Fisher S."/>
            <person name="Freeman R.M."/>
            <person name="Gunawardena J."/>
            <person name="Chu W."/>
            <person name="Stover N.A."/>
            <person name="Gregory B.D."/>
            <person name="Nowacki M."/>
            <person name="Derisi J."/>
            <person name="Roy S.W."/>
            <person name="Marshall W.F."/>
            <person name="Sood P."/>
        </authorList>
    </citation>
    <scope>NUCLEOTIDE SEQUENCE [LARGE SCALE GENOMIC DNA]</scope>
    <source>
        <strain evidence="17">WM001</strain>
    </source>
</reference>
<proteinExistence type="inferred from homology"/>
<dbReference type="GO" id="GO:1990544">
    <property type="term" value="P:mitochondrial ATP transmembrane transport"/>
    <property type="evidence" value="ECO:0007669"/>
    <property type="project" value="InterPro"/>
</dbReference>
<dbReference type="PANTHER" id="PTHR45635:SF14">
    <property type="entry name" value="ADP_ATP TRANSLOCASE"/>
    <property type="match status" value="1"/>
</dbReference>
<keyword evidence="7" id="KW-0677">Repeat</keyword>
<comment type="catalytic activity">
    <reaction evidence="12">
        <text>ADP(in) + ATP(out) = ADP(out) + ATP(in)</text>
        <dbReference type="Rhea" id="RHEA:34999"/>
        <dbReference type="ChEBI" id="CHEBI:30616"/>
        <dbReference type="ChEBI" id="CHEBI:456216"/>
    </reaction>
    <physiologicalReaction direction="left-to-right" evidence="12">
        <dbReference type="Rhea" id="RHEA:35000"/>
    </physiologicalReaction>
</comment>
<feature type="repeat" description="Solcar" evidence="14">
    <location>
        <begin position="110"/>
        <end position="200"/>
    </location>
</feature>
<dbReference type="InterPro" id="IPR002113">
    <property type="entry name" value="ADT_euk_type"/>
</dbReference>
<evidence type="ECO:0000256" key="8">
    <source>
        <dbReference type="ARBA" id="ARBA00022792"/>
    </source>
</evidence>
<feature type="transmembrane region" description="Helical" evidence="16">
    <location>
        <begin position="268"/>
        <end position="291"/>
    </location>
</feature>
<evidence type="ECO:0000256" key="1">
    <source>
        <dbReference type="ARBA" id="ARBA00004448"/>
    </source>
</evidence>
<evidence type="ECO:0000256" key="11">
    <source>
        <dbReference type="ARBA" id="ARBA00023136"/>
    </source>
</evidence>
<sequence>MASPFDFATIFFIGGAISGVPKTILAPIERVQMLLQLQGTIKGMEDPCKKYKGIFNCISRIFKEQGFMSFWRGNLSNIIRYFPYHLITLVTKPKIVNLLPKYDPKTHYWKALLMNTISDSITECLSLCICYPFDFIRTRMAADIGKNQSDREFKGMADVINKIMKTDGISGIYRGINVTIIEIFLYRFLYFGMLDTCRKHLLDNTKKSNIFLVWLLAQFTTIFLRFITYPLDTIRRKMMMQSGRNNMLYDNTIDCIAKIYMKEGGIKGFFRGVGCNFFNGIAGSLFIAFMMTSKNP</sequence>
<protein>
    <recommendedName>
        <fullName evidence="16">ADP/ATP translocase</fullName>
    </recommendedName>
    <alternativeName>
        <fullName evidence="16">ADP,ATP carrier protein</fullName>
    </alternativeName>
</protein>
<evidence type="ECO:0000256" key="14">
    <source>
        <dbReference type="PROSITE-ProRule" id="PRU00282"/>
    </source>
</evidence>
<keyword evidence="11 14" id="KW-0472">Membrane</keyword>
<name>A0A1R2AZK8_9CILI</name>
<comment type="subunit">
    <text evidence="3 16">Monomer.</text>
</comment>
<evidence type="ECO:0000256" key="3">
    <source>
        <dbReference type="ARBA" id="ARBA00011245"/>
    </source>
</evidence>
<comment type="function">
    <text evidence="16">Catalyzes the exchange of ADP and ATP across the membrane.</text>
</comment>
<evidence type="ECO:0000256" key="5">
    <source>
        <dbReference type="ARBA" id="ARBA00022449"/>
    </source>
</evidence>
<dbReference type="GO" id="GO:0005471">
    <property type="term" value="F:ATP:ADP antiporter activity"/>
    <property type="evidence" value="ECO:0007669"/>
    <property type="project" value="UniProtKB-UniRule"/>
</dbReference>
<comment type="subcellular location">
    <subcellularLocation>
        <location evidence="16">Membrane</location>
        <topology evidence="16">Multi-pass membrane protein</topology>
    </subcellularLocation>
    <subcellularLocation>
        <location evidence="1">Mitochondrion inner membrane</location>
        <topology evidence="1">Multi-pass membrane protein</topology>
    </subcellularLocation>
</comment>
<dbReference type="InterPro" id="IPR002067">
    <property type="entry name" value="MCP"/>
</dbReference>
<dbReference type="PROSITE" id="PS50920">
    <property type="entry name" value="SOLCAR"/>
    <property type="match status" value="3"/>
</dbReference>
<feature type="transmembrane region" description="Helical" evidence="16">
    <location>
        <begin position="210"/>
        <end position="231"/>
    </location>
</feature>
<keyword evidence="6 14" id="KW-0812">Transmembrane</keyword>
<dbReference type="SUPFAM" id="SSF103506">
    <property type="entry name" value="Mitochondrial carrier"/>
    <property type="match status" value="1"/>
</dbReference>
<dbReference type="AlphaFoldDB" id="A0A1R2AZK8"/>
<comment type="function">
    <text evidence="13">ADP:ATP antiporter that mediates import of ADP into the mitochondrial matrix for ATP synthesis, and export of ATP out to fuel the cell. Cycles between the cytoplasmic-open state (c-state) and the matrix-open state (m-state): operates by the alternating access mechanism with a single substrate-binding site intermittently exposed to either the cytosolic (c-state) or matrix (m-state) side of the inner mitochondrial membrane.</text>
</comment>
<dbReference type="Gene3D" id="1.50.40.10">
    <property type="entry name" value="Mitochondrial carrier domain"/>
    <property type="match status" value="1"/>
</dbReference>
<feature type="repeat" description="Solcar" evidence="14">
    <location>
        <begin position="208"/>
        <end position="296"/>
    </location>
</feature>
<keyword evidence="4 15" id="KW-0813">Transport</keyword>
<dbReference type="PRINTS" id="PR00927">
    <property type="entry name" value="ADPTRNSLCASE"/>
</dbReference>
<dbReference type="PRINTS" id="PR00926">
    <property type="entry name" value="MITOCARRIER"/>
</dbReference>
<keyword evidence="5" id="KW-0050">Antiport</keyword>
<gene>
    <name evidence="17" type="ORF">SteCoe_32171</name>
</gene>
<evidence type="ECO:0000256" key="13">
    <source>
        <dbReference type="ARBA" id="ARBA00045250"/>
    </source>
</evidence>
<evidence type="ECO:0000256" key="2">
    <source>
        <dbReference type="ARBA" id="ARBA00006375"/>
    </source>
</evidence>
<keyword evidence="18" id="KW-1185">Reference proteome</keyword>
<evidence type="ECO:0000256" key="16">
    <source>
        <dbReference type="RuleBase" id="RU368008"/>
    </source>
</evidence>
<evidence type="ECO:0000256" key="10">
    <source>
        <dbReference type="ARBA" id="ARBA00023128"/>
    </source>
</evidence>
<evidence type="ECO:0000256" key="9">
    <source>
        <dbReference type="ARBA" id="ARBA00022989"/>
    </source>
</evidence>
<dbReference type="InterPro" id="IPR018108">
    <property type="entry name" value="MCP_transmembrane"/>
</dbReference>
<evidence type="ECO:0000256" key="6">
    <source>
        <dbReference type="ARBA" id="ARBA00022692"/>
    </source>
</evidence>
<feature type="repeat" description="Solcar" evidence="14">
    <location>
        <begin position="6"/>
        <end position="98"/>
    </location>
</feature>
<dbReference type="GO" id="GO:0140021">
    <property type="term" value="P:mitochondrial ADP transmembrane transport"/>
    <property type="evidence" value="ECO:0007669"/>
    <property type="project" value="InterPro"/>
</dbReference>
<dbReference type="InterPro" id="IPR023395">
    <property type="entry name" value="MCP_dom_sf"/>
</dbReference>
<dbReference type="OrthoDB" id="270584at2759"/>
<evidence type="ECO:0000256" key="12">
    <source>
        <dbReference type="ARBA" id="ARBA00024143"/>
    </source>
</evidence>
<comment type="similarity">
    <text evidence="2 15">Belongs to the mitochondrial carrier (TC 2.A.29) family.</text>
</comment>
<keyword evidence="9 16" id="KW-1133">Transmembrane helix</keyword>
<dbReference type="EMBL" id="MPUH01001138">
    <property type="protein sequence ID" value="OMJ69973.1"/>
    <property type="molecule type" value="Genomic_DNA"/>
</dbReference>
<keyword evidence="10" id="KW-0496">Mitochondrion</keyword>
<evidence type="ECO:0000256" key="7">
    <source>
        <dbReference type="ARBA" id="ARBA00022737"/>
    </source>
</evidence>
<evidence type="ECO:0000313" key="17">
    <source>
        <dbReference type="EMBL" id="OMJ69973.1"/>
    </source>
</evidence>
<evidence type="ECO:0000256" key="15">
    <source>
        <dbReference type="RuleBase" id="RU000488"/>
    </source>
</evidence>
<comment type="caution">
    <text evidence="16">Lacks conserved residue(s) required for the propagation of feature annotation.</text>
</comment>
<evidence type="ECO:0000256" key="4">
    <source>
        <dbReference type="ARBA" id="ARBA00022448"/>
    </source>
</evidence>
<dbReference type="Proteomes" id="UP000187209">
    <property type="component" value="Unassembled WGS sequence"/>
</dbReference>
<dbReference type="Pfam" id="PF00153">
    <property type="entry name" value="Mito_carr"/>
    <property type="match status" value="3"/>
</dbReference>
<accession>A0A1R2AZK8</accession>
<organism evidence="17 18">
    <name type="scientific">Stentor coeruleus</name>
    <dbReference type="NCBI Taxonomy" id="5963"/>
    <lineage>
        <taxon>Eukaryota</taxon>
        <taxon>Sar</taxon>
        <taxon>Alveolata</taxon>
        <taxon>Ciliophora</taxon>
        <taxon>Postciliodesmatophora</taxon>
        <taxon>Heterotrichea</taxon>
        <taxon>Heterotrichida</taxon>
        <taxon>Stentoridae</taxon>
        <taxon>Stentor</taxon>
    </lineage>
</organism>
<dbReference type="PANTHER" id="PTHR45635">
    <property type="entry name" value="ADP,ATP CARRIER PROTEIN 1-RELATED-RELATED"/>
    <property type="match status" value="1"/>
</dbReference>
<feature type="transmembrane region" description="Helical" evidence="16">
    <location>
        <begin position="171"/>
        <end position="190"/>
    </location>
</feature>
<keyword evidence="8" id="KW-0999">Mitochondrion inner membrane</keyword>
<evidence type="ECO:0000313" key="18">
    <source>
        <dbReference type="Proteomes" id="UP000187209"/>
    </source>
</evidence>
<comment type="caution">
    <text evidence="17">The sequence shown here is derived from an EMBL/GenBank/DDBJ whole genome shotgun (WGS) entry which is preliminary data.</text>
</comment>